<proteinExistence type="predicted"/>
<name>A0AAP4C505_9MICC</name>
<evidence type="ECO:0000313" key="2">
    <source>
        <dbReference type="Proteomes" id="UP001240483"/>
    </source>
</evidence>
<dbReference type="SUPFAM" id="SSF52833">
    <property type="entry name" value="Thioredoxin-like"/>
    <property type="match status" value="1"/>
</dbReference>
<comment type="caution">
    <text evidence="1">The sequence shown here is derived from an EMBL/GenBank/DDBJ whole genome shotgun (WGS) entry which is preliminary data.</text>
</comment>
<protein>
    <submittedName>
        <fullName evidence="1">DsbA family protein</fullName>
    </submittedName>
</protein>
<dbReference type="AlphaFoldDB" id="A0AAP4C505"/>
<gene>
    <name evidence="1" type="ORF">QP116_00425</name>
</gene>
<accession>A0AAP4C505</accession>
<sequence>MAEKTTVDFYLDPSCPFAWVTSRWIKEVTKVRDIDVRWKFISLGVVNEGRDLPADYRKIIDMSWGAMRVMAAAEQRAGAEVLDDLYTEIGERYHDQGRVDTLENRHEAVKEAVEELGLDADLMDAWDDEAFDARLRESTKEAQDLVGDDVGTPIVALNGVGFFGPVITRVPKGEEAGKIFDAAVTLGNYPHFFELKRSRTESPSTAE</sequence>
<dbReference type="EMBL" id="JASODW010000001">
    <property type="protein sequence ID" value="MDK6274233.1"/>
    <property type="molecule type" value="Genomic_DNA"/>
</dbReference>
<organism evidence="1 2">
    <name type="scientific">Pseudoglutamicibacter cumminsii</name>
    <dbReference type="NCBI Taxonomy" id="156979"/>
    <lineage>
        <taxon>Bacteria</taxon>
        <taxon>Bacillati</taxon>
        <taxon>Actinomycetota</taxon>
        <taxon>Actinomycetes</taxon>
        <taxon>Micrococcales</taxon>
        <taxon>Micrococcaceae</taxon>
        <taxon>Pseudoglutamicibacter</taxon>
    </lineage>
</organism>
<dbReference type="Gene3D" id="3.40.30.10">
    <property type="entry name" value="Glutaredoxin"/>
    <property type="match status" value="1"/>
</dbReference>
<dbReference type="Pfam" id="PF22234">
    <property type="entry name" value="Rv2466c-like"/>
    <property type="match status" value="1"/>
</dbReference>
<dbReference type="RefSeq" id="WP_101629400.1">
    <property type="nucleotide sequence ID" value="NZ_JASODW010000001.1"/>
</dbReference>
<reference evidence="1" key="1">
    <citation type="submission" date="2023-05" db="EMBL/GenBank/DDBJ databases">
        <title>Cataloging the Phylogenetic Diversity of Human Bladder Bacteria.</title>
        <authorList>
            <person name="Du J."/>
        </authorList>
    </citation>
    <scope>NUCLEOTIDE SEQUENCE</scope>
    <source>
        <strain evidence="1">UMB9978</strain>
    </source>
</reference>
<dbReference type="Proteomes" id="UP001240483">
    <property type="component" value="Unassembled WGS sequence"/>
</dbReference>
<evidence type="ECO:0000313" key="1">
    <source>
        <dbReference type="EMBL" id="MDK6274233.1"/>
    </source>
</evidence>
<dbReference type="InterPro" id="IPR036249">
    <property type="entry name" value="Thioredoxin-like_sf"/>
</dbReference>
<dbReference type="InterPro" id="IPR053977">
    <property type="entry name" value="Rv2466c-like"/>
</dbReference>